<keyword evidence="5" id="KW-0804">Transcription</keyword>
<dbReference type="GO" id="GO:0003700">
    <property type="term" value="F:DNA-binding transcription factor activity"/>
    <property type="evidence" value="ECO:0007669"/>
    <property type="project" value="InterPro"/>
</dbReference>
<comment type="similarity">
    <text evidence="1">In the C-terminal section; belongs to the class-I pyridoxal-phosphate-dependent aminotransferase family.</text>
</comment>
<keyword evidence="4" id="KW-0238">DNA-binding</keyword>
<gene>
    <name evidence="7" type="ORF">CLV41_112150</name>
</gene>
<dbReference type="SMART" id="SM00345">
    <property type="entry name" value="HTH_GNTR"/>
    <property type="match status" value="1"/>
</dbReference>
<dbReference type="AlphaFoldDB" id="A0A2S3UM05"/>
<dbReference type="PROSITE" id="PS50949">
    <property type="entry name" value="HTH_GNTR"/>
    <property type="match status" value="1"/>
</dbReference>
<dbReference type="InterPro" id="IPR000524">
    <property type="entry name" value="Tscrpt_reg_HTH_GntR"/>
</dbReference>
<dbReference type="Gene3D" id="1.10.10.10">
    <property type="entry name" value="Winged helix-like DNA-binding domain superfamily/Winged helix DNA-binding domain"/>
    <property type="match status" value="1"/>
</dbReference>
<evidence type="ECO:0000256" key="2">
    <source>
        <dbReference type="ARBA" id="ARBA00022898"/>
    </source>
</evidence>
<keyword evidence="7" id="KW-0808">Transferase</keyword>
<proteinExistence type="inferred from homology"/>
<dbReference type="PANTHER" id="PTHR46577">
    <property type="entry name" value="HTH-TYPE TRANSCRIPTIONAL REGULATORY PROTEIN GABR"/>
    <property type="match status" value="1"/>
</dbReference>
<dbReference type="CDD" id="cd07377">
    <property type="entry name" value="WHTH_GntR"/>
    <property type="match status" value="1"/>
</dbReference>
<dbReference type="CDD" id="cd00609">
    <property type="entry name" value="AAT_like"/>
    <property type="match status" value="1"/>
</dbReference>
<keyword evidence="7" id="KW-0032">Aminotransferase</keyword>
<name>A0A2S3UM05_9HYPH</name>
<evidence type="ECO:0000256" key="5">
    <source>
        <dbReference type="ARBA" id="ARBA00023163"/>
    </source>
</evidence>
<protein>
    <submittedName>
        <fullName evidence="7">GntR family transcriptional regulator/MocR family aminotransferase</fullName>
    </submittedName>
</protein>
<evidence type="ECO:0000256" key="1">
    <source>
        <dbReference type="ARBA" id="ARBA00005384"/>
    </source>
</evidence>
<dbReference type="EMBL" id="PPCN01000012">
    <property type="protein sequence ID" value="POF28734.1"/>
    <property type="molecule type" value="Genomic_DNA"/>
</dbReference>
<dbReference type="GO" id="GO:0003677">
    <property type="term" value="F:DNA binding"/>
    <property type="evidence" value="ECO:0007669"/>
    <property type="project" value="UniProtKB-KW"/>
</dbReference>
<dbReference type="Proteomes" id="UP000236959">
    <property type="component" value="Unassembled WGS sequence"/>
</dbReference>
<dbReference type="GO" id="GO:0008483">
    <property type="term" value="F:transaminase activity"/>
    <property type="evidence" value="ECO:0007669"/>
    <property type="project" value="UniProtKB-KW"/>
</dbReference>
<accession>A0A2S3UM05</accession>
<evidence type="ECO:0000256" key="4">
    <source>
        <dbReference type="ARBA" id="ARBA00023125"/>
    </source>
</evidence>
<dbReference type="SUPFAM" id="SSF46785">
    <property type="entry name" value="Winged helix' DNA-binding domain"/>
    <property type="match status" value="1"/>
</dbReference>
<dbReference type="Pfam" id="PF00392">
    <property type="entry name" value="GntR"/>
    <property type="match status" value="1"/>
</dbReference>
<dbReference type="Pfam" id="PF00155">
    <property type="entry name" value="Aminotran_1_2"/>
    <property type="match status" value="1"/>
</dbReference>
<organism evidence="7 8">
    <name type="scientific">Roseibium marinum</name>
    <dbReference type="NCBI Taxonomy" id="281252"/>
    <lineage>
        <taxon>Bacteria</taxon>
        <taxon>Pseudomonadati</taxon>
        <taxon>Pseudomonadota</taxon>
        <taxon>Alphaproteobacteria</taxon>
        <taxon>Hyphomicrobiales</taxon>
        <taxon>Stappiaceae</taxon>
        <taxon>Roseibium</taxon>
    </lineage>
</organism>
<evidence type="ECO:0000313" key="8">
    <source>
        <dbReference type="Proteomes" id="UP000236959"/>
    </source>
</evidence>
<keyword evidence="8" id="KW-1185">Reference proteome</keyword>
<dbReference type="PRINTS" id="PR00035">
    <property type="entry name" value="HTHGNTR"/>
</dbReference>
<dbReference type="SUPFAM" id="SSF53383">
    <property type="entry name" value="PLP-dependent transferases"/>
    <property type="match status" value="1"/>
</dbReference>
<keyword evidence="3" id="KW-0805">Transcription regulation</keyword>
<dbReference type="InterPro" id="IPR036390">
    <property type="entry name" value="WH_DNA-bd_sf"/>
</dbReference>
<dbReference type="InterPro" id="IPR015424">
    <property type="entry name" value="PyrdxlP-dep_Trfase"/>
</dbReference>
<feature type="domain" description="HTH gntR-type" evidence="6">
    <location>
        <begin position="19"/>
        <end position="87"/>
    </location>
</feature>
<sequence length="490" mass="52517">MTEPVFPEGILTLDRSGEVPLPEQIYRGLREAVRAGLLRSGTRLPSTRRLASVLNVARNTVNTAYELLQAEGIISVRTGSAPRVAEGLFPEGVSTGRPGLSSMPALSRRGRMLAVDLRGDGWAARHGALQPGAPALDCFPYEEWARCLRRAARLERSADLQYRNYTGVPALKRQLARHLAAERGVRTEPEQILITCSMQAGLALLSQALADPGDSVWLEEPGYLGARTAFHAAGLRIRPLPTDGQGADAAGMSAGDTPPKLIYVTPSHHYPLGARMPLARRLALLEAARSAGAVILEDDYDSEFLFSGRPIAALHGLAGEGQVIYLGTFSKSLMPGLHIAFCVVPSLLVEPLSRLMRNMGCAANVHAQAALAGFMDGGAYQKHLKLIRHVYRERGERLVDALKGRLGNRIEVEPPAGNVQVALTFRETVDDVALAQAMQKAGFAVSALSNCYLGQPRKSGLIIGFAGASNEQICGGVETLGNLLERSAIS</sequence>
<keyword evidence="2" id="KW-0663">Pyridoxal phosphate</keyword>
<reference evidence="7 8" key="1">
    <citation type="submission" date="2018-01" db="EMBL/GenBank/DDBJ databases">
        <title>Genomic Encyclopedia of Archaeal and Bacterial Type Strains, Phase II (KMG-II): from individual species to whole genera.</title>
        <authorList>
            <person name="Goeker M."/>
        </authorList>
    </citation>
    <scope>NUCLEOTIDE SEQUENCE [LARGE SCALE GENOMIC DNA]</scope>
    <source>
        <strain evidence="7 8">DSM 17023</strain>
    </source>
</reference>
<dbReference type="InterPro" id="IPR004839">
    <property type="entry name" value="Aminotransferase_I/II_large"/>
</dbReference>
<evidence type="ECO:0000259" key="6">
    <source>
        <dbReference type="PROSITE" id="PS50949"/>
    </source>
</evidence>
<dbReference type="OrthoDB" id="9808770at2"/>
<dbReference type="GO" id="GO:0030170">
    <property type="term" value="F:pyridoxal phosphate binding"/>
    <property type="evidence" value="ECO:0007669"/>
    <property type="project" value="InterPro"/>
</dbReference>
<dbReference type="InterPro" id="IPR036388">
    <property type="entry name" value="WH-like_DNA-bd_sf"/>
</dbReference>
<comment type="caution">
    <text evidence="7">The sequence shown here is derived from an EMBL/GenBank/DDBJ whole genome shotgun (WGS) entry which is preliminary data.</text>
</comment>
<evidence type="ECO:0000256" key="3">
    <source>
        <dbReference type="ARBA" id="ARBA00023015"/>
    </source>
</evidence>
<dbReference type="InterPro" id="IPR051446">
    <property type="entry name" value="HTH_trans_reg/aminotransferase"/>
</dbReference>
<dbReference type="PANTHER" id="PTHR46577:SF1">
    <property type="entry name" value="HTH-TYPE TRANSCRIPTIONAL REGULATORY PROTEIN GABR"/>
    <property type="match status" value="1"/>
</dbReference>
<dbReference type="Gene3D" id="3.40.640.10">
    <property type="entry name" value="Type I PLP-dependent aspartate aminotransferase-like (Major domain)"/>
    <property type="match status" value="1"/>
</dbReference>
<evidence type="ECO:0000313" key="7">
    <source>
        <dbReference type="EMBL" id="POF28734.1"/>
    </source>
</evidence>
<dbReference type="InterPro" id="IPR015421">
    <property type="entry name" value="PyrdxlP-dep_Trfase_major"/>
</dbReference>